<evidence type="ECO:0000313" key="2">
    <source>
        <dbReference type="RefSeq" id="XP_016447283.1"/>
    </source>
</evidence>
<name>A0A1S3Y4W9_TOBAC</name>
<gene>
    <name evidence="2" type="primary">LOC107772299</name>
</gene>
<protein>
    <recommendedName>
        <fullName evidence="1">F-box domain-containing protein</fullName>
    </recommendedName>
</protein>
<dbReference type="PaxDb" id="4097-A0A1S3Y4W9"/>
<proteinExistence type="predicted"/>
<organism evidence="2">
    <name type="scientific">Nicotiana tabacum</name>
    <name type="common">Common tobacco</name>
    <dbReference type="NCBI Taxonomy" id="4097"/>
    <lineage>
        <taxon>Eukaryota</taxon>
        <taxon>Viridiplantae</taxon>
        <taxon>Streptophyta</taxon>
        <taxon>Embryophyta</taxon>
        <taxon>Tracheophyta</taxon>
        <taxon>Spermatophyta</taxon>
        <taxon>Magnoliopsida</taxon>
        <taxon>eudicotyledons</taxon>
        <taxon>Gunneridae</taxon>
        <taxon>Pentapetalae</taxon>
        <taxon>asterids</taxon>
        <taxon>lamiids</taxon>
        <taxon>Solanales</taxon>
        <taxon>Solanaceae</taxon>
        <taxon>Nicotianoideae</taxon>
        <taxon>Nicotianeae</taxon>
        <taxon>Nicotiana</taxon>
    </lineage>
</organism>
<dbReference type="PANTHER" id="PTHR31672">
    <property type="entry name" value="BNACNNG10540D PROTEIN"/>
    <property type="match status" value="1"/>
</dbReference>
<accession>A0A1S3Y4W9</accession>
<dbReference type="SMART" id="SM00256">
    <property type="entry name" value="FBOX"/>
    <property type="match status" value="1"/>
</dbReference>
<dbReference type="Pfam" id="PF00646">
    <property type="entry name" value="F-box"/>
    <property type="match status" value="1"/>
</dbReference>
<dbReference type="STRING" id="4097.A0A1S3Y4W9"/>
<feature type="domain" description="F-box" evidence="1">
    <location>
        <begin position="13"/>
        <end position="53"/>
    </location>
</feature>
<dbReference type="InterPro" id="IPR050796">
    <property type="entry name" value="SCF_F-box_component"/>
</dbReference>
<dbReference type="InterPro" id="IPR001810">
    <property type="entry name" value="F-box_dom"/>
</dbReference>
<dbReference type="AlphaFoldDB" id="A0A1S3Y4W9"/>
<dbReference type="Gene3D" id="1.20.1280.50">
    <property type="match status" value="1"/>
</dbReference>
<sequence length="115" mass="13061">MVVKPNIKEAVEGNNDLLTTILLLLSPKPLFKCKLVCKRWQSLISDPKFVSFWRLKTPSLGSLFVNRFWRKDNKSFKYYISFTDNGLIYSEASLKGLQNPYGEGVVILNSCGGLL</sequence>
<evidence type="ECO:0000259" key="1">
    <source>
        <dbReference type="SMART" id="SM00256"/>
    </source>
</evidence>
<reference evidence="2" key="1">
    <citation type="submission" date="2025-08" db="UniProtKB">
        <authorList>
            <consortium name="RefSeq"/>
        </authorList>
    </citation>
    <scope>IDENTIFICATION</scope>
</reference>
<dbReference type="SUPFAM" id="SSF81383">
    <property type="entry name" value="F-box domain"/>
    <property type="match status" value="1"/>
</dbReference>
<feature type="non-terminal residue" evidence="2">
    <location>
        <position position="115"/>
    </location>
</feature>
<dbReference type="InterPro" id="IPR036047">
    <property type="entry name" value="F-box-like_dom_sf"/>
</dbReference>
<dbReference type="KEGG" id="nta:107772299"/>
<dbReference type="RefSeq" id="XP_016447283.1">
    <property type="nucleotide sequence ID" value="XM_016591797.1"/>
</dbReference>
<dbReference type="PANTHER" id="PTHR31672:SF13">
    <property type="entry name" value="F-BOX PROTEIN CPR30-LIKE"/>
    <property type="match status" value="1"/>
</dbReference>